<feature type="chain" id="PRO_5043821769" evidence="1">
    <location>
        <begin position="19"/>
        <end position="242"/>
    </location>
</feature>
<sequence length="242" mass="26726">MKKLQYLLLPLYIGSGACMPATGGVVTDDPKPATDPAPTDPLIFPALPLIDQLWLDNESKMLMINSTIPNDPMNKSKGFKTASIAIDNYIGVYMRNIEFDMSSGSRGFWDRTQDHKIDIENSAIILRATLTKAVTAGINGSMHVDLTTHICVDKSLGSIWGSLLQDNGRVTLDAILEIWDRENPNDKRRAQFADLLNTTSNFDFTGHSQDLWGNMPDSTAGDMFNIPRLENFHFGGSGAFGW</sequence>
<keyword evidence="3" id="KW-1185">Reference proteome</keyword>
<dbReference type="PROSITE" id="PS51257">
    <property type="entry name" value="PROKAR_LIPOPROTEIN"/>
    <property type="match status" value="1"/>
</dbReference>
<protein>
    <submittedName>
        <fullName evidence="2">Uncharacterized protein</fullName>
    </submittedName>
</protein>
<dbReference type="EMBL" id="JAVHJO010000017">
    <property type="protein sequence ID" value="KAK6525250.1"/>
    <property type="molecule type" value="Genomic_DNA"/>
</dbReference>
<reference evidence="2 3" key="1">
    <citation type="submission" date="2019-10" db="EMBL/GenBank/DDBJ databases">
        <authorList>
            <person name="Palmer J.M."/>
        </authorList>
    </citation>
    <scope>NUCLEOTIDE SEQUENCE [LARGE SCALE GENOMIC DNA]</scope>
    <source>
        <strain evidence="2 3">TWF694</strain>
    </source>
</reference>
<keyword evidence="1" id="KW-0732">Signal</keyword>
<accession>A0AAV9WSZ1</accession>
<organism evidence="2 3">
    <name type="scientific">Orbilia ellipsospora</name>
    <dbReference type="NCBI Taxonomy" id="2528407"/>
    <lineage>
        <taxon>Eukaryota</taxon>
        <taxon>Fungi</taxon>
        <taxon>Dikarya</taxon>
        <taxon>Ascomycota</taxon>
        <taxon>Pezizomycotina</taxon>
        <taxon>Orbiliomycetes</taxon>
        <taxon>Orbiliales</taxon>
        <taxon>Orbiliaceae</taxon>
        <taxon>Orbilia</taxon>
    </lineage>
</organism>
<name>A0AAV9WSZ1_9PEZI</name>
<dbReference type="Proteomes" id="UP001365542">
    <property type="component" value="Unassembled WGS sequence"/>
</dbReference>
<evidence type="ECO:0000313" key="3">
    <source>
        <dbReference type="Proteomes" id="UP001365542"/>
    </source>
</evidence>
<proteinExistence type="predicted"/>
<comment type="caution">
    <text evidence="2">The sequence shown here is derived from an EMBL/GenBank/DDBJ whole genome shotgun (WGS) entry which is preliminary data.</text>
</comment>
<feature type="signal peptide" evidence="1">
    <location>
        <begin position="1"/>
        <end position="18"/>
    </location>
</feature>
<evidence type="ECO:0000313" key="2">
    <source>
        <dbReference type="EMBL" id="KAK6525250.1"/>
    </source>
</evidence>
<gene>
    <name evidence="2" type="ORF">TWF694_005396</name>
</gene>
<dbReference type="AlphaFoldDB" id="A0AAV9WSZ1"/>
<evidence type="ECO:0000256" key="1">
    <source>
        <dbReference type="SAM" id="SignalP"/>
    </source>
</evidence>